<dbReference type="PANTHER" id="PTHR45528">
    <property type="entry name" value="SENSOR HISTIDINE KINASE CPXA"/>
    <property type="match status" value="1"/>
</dbReference>
<protein>
    <recommendedName>
        <fullName evidence="3">histidine kinase</fullName>
        <ecNumber evidence="3">2.7.13.3</ecNumber>
    </recommendedName>
</protein>
<evidence type="ECO:0000256" key="3">
    <source>
        <dbReference type="ARBA" id="ARBA00012438"/>
    </source>
</evidence>
<keyword evidence="4" id="KW-1003">Cell membrane</keyword>
<feature type="domain" description="HAMP" evidence="12">
    <location>
        <begin position="230"/>
        <end position="282"/>
    </location>
</feature>
<dbReference type="SMART" id="SM00304">
    <property type="entry name" value="HAMP"/>
    <property type="match status" value="1"/>
</dbReference>
<dbReference type="AlphaFoldDB" id="A0A1I2T9D5"/>
<dbReference type="CDD" id="cd06225">
    <property type="entry name" value="HAMP"/>
    <property type="match status" value="1"/>
</dbReference>
<dbReference type="EMBL" id="FOOU01000009">
    <property type="protein sequence ID" value="SFG61623.1"/>
    <property type="molecule type" value="Genomic_DNA"/>
</dbReference>
<feature type="transmembrane region" description="Helical" evidence="11">
    <location>
        <begin position="206"/>
        <end position="227"/>
    </location>
</feature>
<dbReference type="PANTHER" id="PTHR45528:SF9">
    <property type="entry name" value="SENSOR HISTIDINE KINASE YBDK"/>
    <property type="match status" value="1"/>
</dbReference>
<evidence type="ECO:0000256" key="4">
    <source>
        <dbReference type="ARBA" id="ARBA00022475"/>
    </source>
</evidence>
<dbReference type="GO" id="GO:0005886">
    <property type="term" value="C:plasma membrane"/>
    <property type="evidence" value="ECO:0007669"/>
    <property type="project" value="UniProtKB-SubCell"/>
</dbReference>
<evidence type="ECO:0000256" key="1">
    <source>
        <dbReference type="ARBA" id="ARBA00000085"/>
    </source>
</evidence>
<evidence type="ECO:0000256" key="10">
    <source>
        <dbReference type="ARBA" id="ARBA00023136"/>
    </source>
</evidence>
<keyword evidence="5" id="KW-0597">Phosphoprotein</keyword>
<dbReference type="GO" id="GO:0007165">
    <property type="term" value="P:signal transduction"/>
    <property type="evidence" value="ECO:0007669"/>
    <property type="project" value="InterPro"/>
</dbReference>
<dbReference type="EC" id="2.7.13.3" evidence="3"/>
<dbReference type="RefSeq" id="WP_090728684.1">
    <property type="nucleotide sequence ID" value="NZ_FOOU01000009.1"/>
</dbReference>
<dbReference type="InterPro" id="IPR033480">
    <property type="entry name" value="sCache_2"/>
</dbReference>
<comment type="subcellular location">
    <subcellularLocation>
        <location evidence="2">Cell membrane</location>
        <topology evidence="2">Multi-pass membrane protein</topology>
    </subcellularLocation>
</comment>
<keyword evidence="7 11" id="KW-0812">Transmembrane</keyword>
<dbReference type="SMART" id="SM01049">
    <property type="entry name" value="Cache_2"/>
    <property type="match status" value="1"/>
</dbReference>
<keyword evidence="14" id="KW-1185">Reference proteome</keyword>
<keyword evidence="8 13" id="KW-0418">Kinase</keyword>
<dbReference type="STRING" id="1045558.SAMN05216175_109154"/>
<accession>A0A1I2T9D5</accession>
<dbReference type="InterPro" id="IPR050398">
    <property type="entry name" value="HssS/ArlS-like"/>
</dbReference>
<organism evidence="13 14">
    <name type="scientific">Neptunomonas qingdaonensis</name>
    <dbReference type="NCBI Taxonomy" id="1045558"/>
    <lineage>
        <taxon>Bacteria</taxon>
        <taxon>Pseudomonadati</taxon>
        <taxon>Pseudomonadota</taxon>
        <taxon>Gammaproteobacteria</taxon>
        <taxon>Oceanospirillales</taxon>
        <taxon>Oceanospirillaceae</taxon>
        <taxon>Neptunomonas</taxon>
    </lineage>
</organism>
<dbReference type="Proteomes" id="UP000198623">
    <property type="component" value="Unassembled WGS sequence"/>
</dbReference>
<evidence type="ECO:0000256" key="11">
    <source>
        <dbReference type="SAM" id="Phobius"/>
    </source>
</evidence>
<evidence type="ECO:0000256" key="5">
    <source>
        <dbReference type="ARBA" id="ARBA00022553"/>
    </source>
</evidence>
<dbReference type="Pfam" id="PF00672">
    <property type="entry name" value="HAMP"/>
    <property type="match status" value="1"/>
</dbReference>
<evidence type="ECO:0000256" key="6">
    <source>
        <dbReference type="ARBA" id="ARBA00022679"/>
    </source>
</evidence>
<evidence type="ECO:0000256" key="9">
    <source>
        <dbReference type="ARBA" id="ARBA00022989"/>
    </source>
</evidence>
<gene>
    <name evidence="13" type="ORF">SAMN05216175_109154</name>
</gene>
<keyword evidence="10 11" id="KW-0472">Membrane</keyword>
<dbReference type="Gene3D" id="1.10.8.500">
    <property type="entry name" value="HAMP domain in histidine kinase"/>
    <property type="match status" value="1"/>
</dbReference>
<dbReference type="Gene3D" id="3.30.450.20">
    <property type="entry name" value="PAS domain"/>
    <property type="match status" value="1"/>
</dbReference>
<dbReference type="GO" id="GO:0004673">
    <property type="term" value="F:protein histidine kinase activity"/>
    <property type="evidence" value="ECO:0007669"/>
    <property type="project" value="UniProtKB-EC"/>
</dbReference>
<keyword evidence="6" id="KW-0808">Transferase</keyword>
<evidence type="ECO:0000313" key="14">
    <source>
        <dbReference type="Proteomes" id="UP000198623"/>
    </source>
</evidence>
<evidence type="ECO:0000256" key="7">
    <source>
        <dbReference type="ARBA" id="ARBA00022692"/>
    </source>
</evidence>
<name>A0A1I2T9D5_9GAMM</name>
<keyword evidence="9 11" id="KW-1133">Transmembrane helix</keyword>
<evidence type="ECO:0000256" key="8">
    <source>
        <dbReference type="ARBA" id="ARBA00022777"/>
    </source>
</evidence>
<sequence length="290" mass="32314">MKNLKIKQKILLLTVIPLILTVVAVMAVSIYQIRSLGSQELEQIRITMMAAKRESLKNYMEITETAIQSVLKNVANQNEAQERVKTVLRAISYGDEDGYIFALDYRGVAKVQPDQPQLEGQSLIDLVDANGVHLTEALIQAAKNGGGYVSYLWDKPSKGRAVEKLSYAIVLDEFDWVLGTGFYVDDIDDAVLLKQQEVDAKVQTTIILSLLVGISILVLVIIFSVWFSNRALVKPIRDLAESARQMSLGKMDTVISVNSNDEIGELADAIGRMQKSLNVIFKKLKQMPRK</sequence>
<dbReference type="PROSITE" id="PS50885">
    <property type="entry name" value="HAMP"/>
    <property type="match status" value="1"/>
</dbReference>
<evidence type="ECO:0000313" key="13">
    <source>
        <dbReference type="EMBL" id="SFG61623.1"/>
    </source>
</evidence>
<evidence type="ECO:0000256" key="2">
    <source>
        <dbReference type="ARBA" id="ARBA00004651"/>
    </source>
</evidence>
<dbReference type="SUPFAM" id="SSF158472">
    <property type="entry name" value="HAMP domain-like"/>
    <property type="match status" value="1"/>
</dbReference>
<dbReference type="Pfam" id="PF17200">
    <property type="entry name" value="sCache_2"/>
    <property type="match status" value="1"/>
</dbReference>
<dbReference type="InterPro" id="IPR003660">
    <property type="entry name" value="HAMP_dom"/>
</dbReference>
<reference evidence="14" key="1">
    <citation type="submission" date="2016-10" db="EMBL/GenBank/DDBJ databases">
        <authorList>
            <person name="Varghese N."/>
            <person name="Submissions S."/>
        </authorList>
    </citation>
    <scope>NUCLEOTIDE SEQUENCE [LARGE SCALE GENOMIC DNA]</scope>
    <source>
        <strain evidence="14">CGMCC 1.10971</strain>
    </source>
</reference>
<comment type="catalytic activity">
    <reaction evidence="1">
        <text>ATP + protein L-histidine = ADP + protein N-phospho-L-histidine.</text>
        <dbReference type="EC" id="2.7.13.3"/>
    </reaction>
</comment>
<evidence type="ECO:0000259" key="12">
    <source>
        <dbReference type="PROSITE" id="PS50885"/>
    </source>
</evidence>
<proteinExistence type="predicted"/>
<dbReference type="OrthoDB" id="2489132at2"/>